<keyword evidence="3" id="KW-1185">Reference proteome</keyword>
<sequence length="658" mass="73599">METEAILSGLSPASGVIQTTFHQQTSGGGTASAACEEVLATIHMETEHMLAGVDDNDSGARGNSAEIKKVGGERNEEDVGSEGPHSGCIVTDANVTKTMAGDTYPVLRLNDGATTHDACHYALEMYRVLEAKGELLLNDFLYDNFDCGQLRVLGGQQRREGTPVGQDDARRDPRWGWVPSEIPFGYGRVKMQVRDIMGNVWSAHYVNGMFSFRHFDREATADEKVAVTCRPRDARIFDPPLGSPVELALVEGTVFSEGMPDEGDVDMTKQQKGGTYMPADFKQTLMAQAKKWGMVVEDSKNEMKSGAAEILVLSRLKDIPQAPPQDFQDLPVIIANGVEYVLLDQLVDFMKKKPDDRNVIHEALHDVTEQALAGKDLINYRVRRVDEDVACGTPLWDGIFMAALHHLSIATSEVDGNRSREEGWKLVFREADVALHAADGHTSAGEEIVRTVSIMSESYKMNEGVDDKGCIMGSKAKYSSETARNDEQSCGPSVTEPLLPLSSERSVKRWKRIMEDLWYAEIYEIMTTDDVQYSQMVHEPLFSIVRGNRSRAMIAEAGKRPERVDEEHLFPFTWKSIRYAIAITKRDVLRLGAKQWLNDDVIDMYLQSVYEEHFPAEDNTTLHVCTTFWHPAVIANQKVYVVKGEWQERIKSRPAKLR</sequence>
<dbReference type="SUPFAM" id="SSF54001">
    <property type="entry name" value="Cysteine proteinases"/>
    <property type="match status" value="1"/>
</dbReference>
<proteinExistence type="predicted"/>
<evidence type="ECO:0000313" key="2">
    <source>
        <dbReference type="EMBL" id="GBG75465.1"/>
    </source>
</evidence>
<dbReference type="InterPro" id="IPR038765">
    <property type="entry name" value="Papain-like_cys_pep_sf"/>
</dbReference>
<evidence type="ECO:0000313" key="3">
    <source>
        <dbReference type="Proteomes" id="UP000265515"/>
    </source>
</evidence>
<dbReference type="EMBL" id="BFEA01000225">
    <property type="protein sequence ID" value="GBG75465.1"/>
    <property type="molecule type" value="Genomic_DNA"/>
</dbReference>
<organism evidence="2 3">
    <name type="scientific">Chara braunii</name>
    <name type="common">Braun's stonewort</name>
    <dbReference type="NCBI Taxonomy" id="69332"/>
    <lineage>
        <taxon>Eukaryota</taxon>
        <taxon>Viridiplantae</taxon>
        <taxon>Streptophyta</taxon>
        <taxon>Charophyceae</taxon>
        <taxon>Charales</taxon>
        <taxon>Characeae</taxon>
        <taxon>Chara</taxon>
    </lineage>
</organism>
<reference evidence="2 3" key="1">
    <citation type="journal article" date="2018" name="Cell">
        <title>The Chara Genome: Secondary Complexity and Implications for Plant Terrestrialization.</title>
        <authorList>
            <person name="Nishiyama T."/>
            <person name="Sakayama H."/>
            <person name="Vries J.D."/>
            <person name="Buschmann H."/>
            <person name="Saint-Marcoux D."/>
            <person name="Ullrich K.K."/>
            <person name="Haas F.B."/>
            <person name="Vanderstraeten L."/>
            <person name="Becker D."/>
            <person name="Lang D."/>
            <person name="Vosolsobe S."/>
            <person name="Rombauts S."/>
            <person name="Wilhelmsson P.K.I."/>
            <person name="Janitza P."/>
            <person name="Kern R."/>
            <person name="Heyl A."/>
            <person name="Rumpler F."/>
            <person name="Villalobos L.I.A.C."/>
            <person name="Clay J.M."/>
            <person name="Skokan R."/>
            <person name="Toyoda A."/>
            <person name="Suzuki Y."/>
            <person name="Kagoshima H."/>
            <person name="Schijlen E."/>
            <person name="Tajeshwar N."/>
            <person name="Catarino B."/>
            <person name="Hetherington A.J."/>
            <person name="Saltykova A."/>
            <person name="Bonnot C."/>
            <person name="Breuninger H."/>
            <person name="Symeonidi A."/>
            <person name="Radhakrishnan G.V."/>
            <person name="Van Nieuwerburgh F."/>
            <person name="Deforce D."/>
            <person name="Chang C."/>
            <person name="Karol K.G."/>
            <person name="Hedrich R."/>
            <person name="Ulvskov P."/>
            <person name="Glockner G."/>
            <person name="Delwiche C.F."/>
            <person name="Petrasek J."/>
            <person name="Van de Peer Y."/>
            <person name="Friml J."/>
            <person name="Beilby M."/>
            <person name="Dolan L."/>
            <person name="Kohara Y."/>
            <person name="Sugano S."/>
            <person name="Fujiyama A."/>
            <person name="Delaux P.-M."/>
            <person name="Quint M."/>
            <person name="TheiBen G."/>
            <person name="Hagemann M."/>
            <person name="Harholt J."/>
            <person name="Dunand C."/>
            <person name="Zachgo S."/>
            <person name="Langdale J."/>
            <person name="Maumus F."/>
            <person name="Straeten D.V.D."/>
            <person name="Gould S.B."/>
            <person name="Rensing S.A."/>
        </authorList>
    </citation>
    <scope>NUCLEOTIDE SEQUENCE [LARGE SCALE GENOMIC DNA]</scope>
    <source>
        <strain evidence="2 3">S276</strain>
    </source>
</reference>
<dbReference type="Gene3D" id="3.40.395.10">
    <property type="entry name" value="Adenoviral Proteinase, Chain A"/>
    <property type="match status" value="1"/>
</dbReference>
<dbReference type="OrthoDB" id="420022at2759"/>
<dbReference type="Gramene" id="GBG75465">
    <property type="protein sequence ID" value="GBG75465"/>
    <property type="gene ID" value="CBR_g20097"/>
</dbReference>
<protein>
    <submittedName>
        <fullName evidence="2">Uncharacterized protein</fullName>
    </submittedName>
</protein>
<dbReference type="Proteomes" id="UP000265515">
    <property type="component" value="Unassembled WGS sequence"/>
</dbReference>
<gene>
    <name evidence="2" type="ORF">CBR_g20097</name>
</gene>
<accession>A0A388KZI1</accession>
<comment type="caution">
    <text evidence="2">The sequence shown here is derived from an EMBL/GenBank/DDBJ whole genome shotgun (WGS) entry which is preliminary data.</text>
</comment>
<evidence type="ECO:0000256" key="1">
    <source>
        <dbReference type="SAM" id="MobiDB-lite"/>
    </source>
</evidence>
<name>A0A388KZI1_CHABU</name>
<dbReference type="AlphaFoldDB" id="A0A388KZI1"/>
<feature type="region of interest" description="Disordered" evidence="1">
    <location>
        <begin position="52"/>
        <end position="88"/>
    </location>
</feature>